<feature type="transmembrane region" description="Helical" evidence="1">
    <location>
        <begin position="40"/>
        <end position="60"/>
    </location>
</feature>
<dbReference type="InterPro" id="IPR038972">
    <property type="entry name" value="YiaA-like"/>
</dbReference>
<evidence type="ECO:0000259" key="2">
    <source>
        <dbReference type="Pfam" id="PF05360"/>
    </source>
</evidence>
<dbReference type="EMBL" id="JACHJR010000001">
    <property type="protein sequence ID" value="MBB4947624.1"/>
    <property type="molecule type" value="Genomic_DNA"/>
</dbReference>
<dbReference type="PANTHER" id="PTHR37290:SF1">
    <property type="entry name" value="INNER MEMBRANE PROTEIN YIAA"/>
    <property type="match status" value="1"/>
</dbReference>
<sequence length="96" mass="10583">MSASMQPRTTNAYYLQAVLSFALATAALAIGIVYLPVDPWMRGFLAVGLLYEITAAFTLAKVIRDRQEVGEIASRVDQARLDKLLAEHDPFRVDGI</sequence>
<organism evidence="3 4">
    <name type="scientific">Kitasatospora gansuensis</name>
    <dbReference type="NCBI Taxonomy" id="258050"/>
    <lineage>
        <taxon>Bacteria</taxon>
        <taxon>Bacillati</taxon>
        <taxon>Actinomycetota</taxon>
        <taxon>Actinomycetes</taxon>
        <taxon>Kitasatosporales</taxon>
        <taxon>Streptomycetaceae</taxon>
        <taxon>Kitasatospora</taxon>
    </lineage>
</organism>
<keyword evidence="4" id="KW-1185">Reference proteome</keyword>
<dbReference type="Pfam" id="PF05360">
    <property type="entry name" value="YiaAB"/>
    <property type="match status" value="1"/>
</dbReference>
<dbReference type="PANTHER" id="PTHR37290">
    <property type="entry name" value="INNER MEMBRANE PROTEIN YIAA-RELATED"/>
    <property type="match status" value="1"/>
</dbReference>
<dbReference type="RefSeq" id="WP_184915883.1">
    <property type="nucleotide sequence ID" value="NZ_JACHJR010000001.1"/>
</dbReference>
<reference evidence="3 4" key="1">
    <citation type="submission" date="2020-08" db="EMBL/GenBank/DDBJ databases">
        <title>Sequencing the genomes of 1000 actinobacteria strains.</title>
        <authorList>
            <person name="Klenk H.-P."/>
        </authorList>
    </citation>
    <scope>NUCLEOTIDE SEQUENCE [LARGE SCALE GENOMIC DNA]</scope>
    <source>
        <strain evidence="3 4">DSM 44786</strain>
    </source>
</reference>
<dbReference type="GO" id="GO:0005886">
    <property type="term" value="C:plasma membrane"/>
    <property type="evidence" value="ECO:0007669"/>
    <property type="project" value="TreeGrafter"/>
</dbReference>
<evidence type="ECO:0000313" key="4">
    <source>
        <dbReference type="Proteomes" id="UP000573327"/>
    </source>
</evidence>
<protein>
    <recommendedName>
        <fullName evidence="2">YiaAB two helix domain-containing protein</fullName>
    </recommendedName>
</protein>
<dbReference type="AlphaFoldDB" id="A0A7W7WIK9"/>
<accession>A0A7W7WIK9</accession>
<feature type="transmembrane region" description="Helical" evidence="1">
    <location>
        <begin position="12"/>
        <end position="34"/>
    </location>
</feature>
<dbReference type="Proteomes" id="UP000573327">
    <property type="component" value="Unassembled WGS sequence"/>
</dbReference>
<comment type="caution">
    <text evidence="3">The sequence shown here is derived from an EMBL/GenBank/DDBJ whole genome shotgun (WGS) entry which is preliminary data.</text>
</comment>
<dbReference type="GO" id="GO:0006974">
    <property type="term" value="P:DNA damage response"/>
    <property type="evidence" value="ECO:0007669"/>
    <property type="project" value="TreeGrafter"/>
</dbReference>
<dbReference type="InterPro" id="IPR008024">
    <property type="entry name" value="YiaAB"/>
</dbReference>
<proteinExistence type="predicted"/>
<feature type="domain" description="YiaAB two helix" evidence="2">
    <location>
        <begin position="13"/>
        <end position="65"/>
    </location>
</feature>
<gene>
    <name evidence="3" type="ORF">F4556_003159</name>
</gene>
<keyword evidence="1" id="KW-1133">Transmembrane helix</keyword>
<evidence type="ECO:0000256" key="1">
    <source>
        <dbReference type="SAM" id="Phobius"/>
    </source>
</evidence>
<keyword evidence="1" id="KW-0812">Transmembrane</keyword>
<keyword evidence="1" id="KW-0472">Membrane</keyword>
<evidence type="ECO:0000313" key="3">
    <source>
        <dbReference type="EMBL" id="MBB4947624.1"/>
    </source>
</evidence>
<name>A0A7W7WIK9_9ACTN</name>